<evidence type="ECO:0000256" key="9">
    <source>
        <dbReference type="ARBA" id="ARBA00022691"/>
    </source>
</evidence>
<evidence type="ECO:0000259" key="14">
    <source>
        <dbReference type="Pfam" id="PF20260"/>
    </source>
</evidence>
<organism evidence="15 16">
    <name type="scientific">Granulibacter bethesdensis (strain ATCC BAA-1260 / CGDNIH1)</name>
    <dbReference type="NCBI Taxonomy" id="391165"/>
    <lineage>
        <taxon>Bacteria</taxon>
        <taxon>Pseudomonadati</taxon>
        <taxon>Pseudomonadota</taxon>
        <taxon>Alphaproteobacteria</taxon>
        <taxon>Acetobacterales</taxon>
        <taxon>Acetobacteraceae</taxon>
        <taxon>Granulibacter</taxon>
    </lineage>
</organism>
<proteinExistence type="inferred from homology"/>
<dbReference type="InterPro" id="IPR029026">
    <property type="entry name" value="tRNA_m1G_MTases_N"/>
</dbReference>
<feature type="domain" description="Ribosomal RNA small subunit methyltransferase E methyltransferase" evidence="13">
    <location>
        <begin position="103"/>
        <end position="250"/>
    </location>
</feature>
<dbReference type="InterPro" id="IPR006700">
    <property type="entry name" value="RsmE"/>
</dbReference>
<comment type="similarity">
    <text evidence="2 12">Belongs to the RNA methyltransferase RsmE family.</text>
</comment>
<accession>Q0BQ16</accession>
<name>Q0BQ16_GRABC</name>
<dbReference type="Gene3D" id="2.40.240.20">
    <property type="entry name" value="Hypothetical PUA domain-like, domain 1"/>
    <property type="match status" value="1"/>
</dbReference>
<keyword evidence="7 12" id="KW-0489">Methyltransferase</keyword>
<dbReference type="InterPro" id="IPR029028">
    <property type="entry name" value="Alpha/beta_knot_MTases"/>
</dbReference>
<dbReference type="GO" id="GO:0070042">
    <property type="term" value="F:rRNA (uridine-N3-)-methyltransferase activity"/>
    <property type="evidence" value="ECO:0007669"/>
    <property type="project" value="TreeGrafter"/>
</dbReference>
<comment type="catalytic activity">
    <reaction evidence="11 12">
        <text>uridine(1498) in 16S rRNA + S-adenosyl-L-methionine = N(3)-methyluridine(1498) in 16S rRNA + S-adenosyl-L-homocysteine + H(+)</text>
        <dbReference type="Rhea" id="RHEA:42920"/>
        <dbReference type="Rhea" id="RHEA-COMP:10283"/>
        <dbReference type="Rhea" id="RHEA-COMP:10284"/>
        <dbReference type="ChEBI" id="CHEBI:15378"/>
        <dbReference type="ChEBI" id="CHEBI:57856"/>
        <dbReference type="ChEBI" id="CHEBI:59789"/>
        <dbReference type="ChEBI" id="CHEBI:65315"/>
        <dbReference type="ChEBI" id="CHEBI:74502"/>
        <dbReference type="EC" id="2.1.1.193"/>
    </reaction>
</comment>
<dbReference type="NCBIfam" id="TIGR00046">
    <property type="entry name" value="RsmE family RNA methyltransferase"/>
    <property type="match status" value="1"/>
</dbReference>
<protein>
    <recommendedName>
        <fullName evidence="4 12">Ribosomal RNA small subunit methyltransferase E</fullName>
        <ecNumber evidence="3 12">2.1.1.193</ecNumber>
    </recommendedName>
</protein>
<evidence type="ECO:0000256" key="6">
    <source>
        <dbReference type="ARBA" id="ARBA00022552"/>
    </source>
</evidence>
<dbReference type="KEGG" id="gbe:GbCGDNIH1_2189"/>
<dbReference type="EMBL" id="CP000394">
    <property type="protein sequence ID" value="ABI63087.2"/>
    <property type="molecule type" value="Genomic_DNA"/>
</dbReference>
<dbReference type="SUPFAM" id="SSF88697">
    <property type="entry name" value="PUA domain-like"/>
    <property type="match status" value="1"/>
</dbReference>
<keyword evidence="8 12" id="KW-0808">Transferase</keyword>
<evidence type="ECO:0000256" key="7">
    <source>
        <dbReference type="ARBA" id="ARBA00022603"/>
    </source>
</evidence>
<dbReference type="GO" id="GO:0070475">
    <property type="term" value="P:rRNA base methylation"/>
    <property type="evidence" value="ECO:0007669"/>
    <property type="project" value="TreeGrafter"/>
</dbReference>
<dbReference type="Gene3D" id="3.40.1280.10">
    <property type="match status" value="1"/>
</dbReference>
<evidence type="ECO:0000256" key="5">
    <source>
        <dbReference type="ARBA" id="ARBA00022490"/>
    </source>
</evidence>
<sequence>MRAGFVAGCPVMTASNRFSSARAPSIRLHMDHALRGGEHLTLDTARAHYLGTVMRRGVGDALSLFNATDGEWRAVIERIDRKGATLSLTEQIRSPVPEEGPWLVFALLKRTNTELVVQKATELGVSRLIPVMTTRTNAERINAARLEAIAVEAAEQCERLSIPVLQAPQPLPALLRDWPEDRRLYAAIERSDVAHARGVAGPSALLTGPEGGFAEQELVMLRSHAHVIPVSLGRTVLRAETAAIAGLALLTAPPVSDMPLE</sequence>
<keyword evidence="6 12" id="KW-0698">rRNA processing</keyword>
<dbReference type="Pfam" id="PF20260">
    <property type="entry name" value="PUA_4"/>
    <property type="match status" value="1"/>
</dbReference>
<dbReference type="Proteomes" id="UP000001963">
    <property type="component" value="Chromosome"/>
</dbReference>
<feature type="domain" description="Ribosomal RNA small subunit methyltransferase E PUA-like" evidence="14">
    <location>
        <begin position="42"/>
        <end position="87"/>
    </location>
</feature>
<evidence type="ECO:0000256" key="3">
    <source>
        <dbReference type="ARBA" id="ARBA00012328"/>
    </source>
</evidence>
<evidence type="ECO:0000256" key="2">
    <source>
        <dbReference type="ARBA" id="ARBA00005528"/>
    </source>
</evidence>
<dbReference type="PIRSF" id="PIRSF015601">
    <property type="entry name" value="MTase_slr0722"/>
    <property type="match status" value="1"/>
</dbReference>
<dbReference type="PANTHER" id="PTHR30027:SF3">
    <property type="entry name" value="16S RRNA (URACIL(1498)-N(3))-METHYLTRANSFERASE"/>
    <property type="match status" value="1"/>
</dbReference>
<evidence type="ECO:0000313" key="15">
    <source>
        <dbReference type="EMBL" id="ABI63087.2"/>
    </source>
</evidence>
<dbReference type="AlphaFoldDB" id="Q0BQ16"/>
<evidence type="ECO:0000256" key="8">
    <source>
        <dbReference type="ARBA" id="ARBA00022679"/>
    </source>
</evidence>
<dbReference type="SUPFAM" id="SSF75217">
    <property type="entry name" value="alpha/beta knot"/>
    <property type="match status" value="1"/>
</dbReference>
<evidence type="ECO:0000256" key="12">
    <source>
        <dbReference type="PIRNR" id="PIRNR015601"/>
    </source>
</evidence>
<reference evidence="15 16" key="1">
    <citation type="journal article" date="2007" name="J. Bacteriol.">
        <title>Genome sequence analysis of the emerging human pathogenic acetic acid bacterium Granulibacter bethesdensis.</title>
        <authorList>
            <person name="Greenberg D.E."/>
            <person name="Porcella S.F."/>
            <person name="Zelazny A.M."/>
            <person name="Virtaneva K."/>
            <person name="Sturdevant D.E."/>
            <person name="Kupko J.J.III."/>
            <person name="Barbian K.D."/>
            <person name="Babar A."/>
            <person name="Dorward D.W."/>
            <person name="Holland S.M."/>
        </authorList>
    </citation>
    <scope>NUCLEOTIDE SEQUENCE [LARGE SCALE GENOMIC DNA]</scope>
    <source>
        <strain evidence="16">ATCC BAA-1260 / CGDNIH1</strain>
    </source>
</reference>
<gene>
    <name evidence="15" type="ordered locus">GbCGDNIH1_2189</name>
</gene>
<comment type="function">
    <text evidence="10 12">Specifically methylates the N3 position of the uracil ring of uridine 1498 (m3U1498) in 16S rRNA. Acts on the fully assembled 30S ribosomal subunit.</text>
</comment>
<dbReference type="GO" id="GO:0005737">
    <property type="term" value="C:cytoplasm"/>
    <property type="evidence" value="ECO:0007669"/>
    <property type="project" value="UniProtKB-SubCell"/>
</dbReference>
<evidence type="ECO:0000256" key="11">
    <source>
        <dbReference type="ARBA" id="ARBA00047944"/>
    </source>
</evidence>
<dbReference type="STRING" id="391165.GbCGDNIH1_2189"/>
<dbReference type="PANTHER" id="PTHR30027">
    <property type="entry name" value="RIBOSOMAL RNA SMALL SUBUNIT METHYLTRANSFERASE E"/>
    <property type="match status" value="1"/>
</dbReference>
<dbReference type="InterPro" id="IPR015947">
    <property type="entry name" value="PUA-like_sf"/>
</dbReference>
<keyword evidence="5 12" id="KW-0963">Cytoplasm</keyword>
<comment type="subcellular location">
    <subcellularLocation>
        <location evidence="1 12">Cytoplasm</location>
    </subcellularLocation>
</comment>
<evidence type="ECO:0000256" key="1">
    <source>
        <dbReference type="ARBA" id="ARBA00004496"/>
    </source>
</evidence>
<evidence type="ECO:0000259" key="13">
    <source>
        <dbReference type="Pfam" id="PF04452"/>
    </source>
</evidence>
<dbReference type="InterPro" id="IPR046887">
    <property type="entry name" value="RsmE_PUA-like"/>
</dbReference>
<keyword evidence="9 12" id="KW-0949">S-adenosyl-L-methionine</keyword>
<dbReference type="NCBIfam" id="NF008696">
    <property type="entry name" value="PRK11713.3-5"/>
    <property type="match status" value="1"/>
</dbReference>
<dbReference type="NCBIfam" id="NF008694">
    <property type="entry name" value="PRK11713.3-2"/>
    <property type="match status" value="1"/>
</dbReference>
<evidence type="ECO:0000256" key="4">
    <source>
        <dbReference type="ARBA" id="ARBA00013673"/>
    </source>
</evidence>
<keyword evidence="16" id="KW-1185">Reference proteome</keyword>
<evidence type="ECO:0000256" key="10">
    <source>
        <dbReference type="ARBA" id="ARBA00025699"/>
    </source>
</evidence>
<dbReference type="InterPro" id="IPR046886">
    <property type="entry name" value="RsmE_MTase_dom"/>
</dbReference>
<dbReference type="eggNOG" id="COG1385">
    <property type="taxonomic scope" value="Bacteria"/>
</dbReference>
<evidence type="ECO:0000313" key="16">
    <source>
        <dbReference type="Proteomes" id="UP000001963"/>
    </source>
</evidence>
<dbReference type="Pfam" id="PF04452">
    <property type="entry name" value="Methyltrans_RNA"/>
    <property type="match status" value="1"/>
</dbReference>
<dbReference type="CDD" id="cd18084">
    <property type="entry name" value="RsmE-like"/>
    <property type="match status" value="1"/>
</dbReference>
<dbReference type="EC" id="2.1.1.193" evidence="3 12"/>